<reference evidence="1 2" key="1">
    <citation type="submission" date="2018-06" db="EMBL/GenBank/DDBJ databases">
        <title>Comparative genomics reveals the genomic features of Rhizophagus irregularis, R. cerebriforme, R. diaphanum and Gigaspora rosea, and their symbiotic lifestyle signature.</title>
        <authorList>
            <person name="Morin E."/>
            <person name="San Clemente H."/>
            <person name="Chen E.C.H."/>
            <person name="De La Providencia I."/>
            <person name="Hainaut M."/>
            <person name="Kuo A."/>
            <person name="Kohler A."/>
            <person name="Murat C."/>
            <person name="Tang N."/>
            <person name="Roy S."/>
            <person name="Loubradou J."/>
            <person name="Henrissat B."/>
            <person name="Grigoriev I.V."/>
            <person name="Corradi N."/>
            <person name="Roux C."/>
            <person name="Martin F.M."/>
        </authorList>
    </citation>
    <scope>NUCLEOTIDE SEQUENCE [LARGE SCALE GENOMIC DNA]</scope>
    <source>
        <strain evidence="1 2">DAOM 194757</strain>
    </source>
</reference>
<evidence type="ECO:0000313" key="1">
    <source>
        <dbReference type="EMBL" id="RIB11429.1"/>
    </source>
</evidence>
<dbReference type="AlphaFoldDB" id="A0A397URM7"/>
<protein>
    <recommendedName>
        <fullName evidence="3">Replication origin-binding protein domain-containing protein</fullName>
    </recommendedName>
</protein>
<organism evidence="1 2">
    <name type="scientific">Gigaspora rosea</name>
    <dbReference type="NCBI Taxonomy" id="44941"/>
    <lineage>
        <taxon>Eukaryota</taxon>
        <taxon>Fungi</taxon>
        <taxon>Fungi incertae sedis</taxon>
        <taxon>Mucoromycota</taxon>
        <taxon>Glomeromycotina</taxon>
        <taxon>Glomeromycetes</taxon>
        <taxon>Diversisporales</taxon>
        <taxon>Gigasporaceae</taxon>
        <taxon>Gigaspora</taxon>
    </lineage>
</organism>
<evidence type="ECO:0000313" key="2">
    <source>
        <dbReference type="Proteomes" id="UP000266673"/>
    </source>
</evidence>
<proteinExistence type="predicted"/>
<evidence type="ECO:0008006" key="3">
    <source>
        <dbReference type="Google" id="ProtNLM"/>
    </source>
</evidence>
<gene>
    <name evidence="1" type="ORF">C2G38_2203417</name>
</gene>
<dbReference type="STRING" id="44941.A0A397URM7"/>
<comment type="caution">
    <text evidence="1">The sequence shown here is derived from an EMBL/GenBank/DDBJ whole genome shotgun (WGS) entry which is preliminary data.</text>
</comment>
<accession>A0A397URM7</accession>
<keyword evidence="2" id="KW-1185">Reference proteome</keyword>
<dbReference type="EMBL" id="QKWP01001133">
    <property type="protein sequence ID" value="RIB11429.1"/>
    <property type="molecule type" value="Genomic_DNA"/>
</dbReference>
<dbReference type="Proteomes" id="UP000266673">
    <property type="component" value="Unassembled WGS sequence"/>
</dbReference>
<sequence length="1087" mass="124339">MSLSSEAKKHLHESLQQQCLNQKSAKYNKTKRLFMGLTDLDYKPGHKEHTFYKYWLASNGHTSSSDRNDTALLDAYQPKEIYSQIPDTHECVDGNQPLRLIIDIDARQKSDPTNPKGFTEKVIELVGEPYSKFIDNGLPKTHFNLRLLGSAKEGRIKRLAIYSVKTGFNNLDNYLVQPKKNYSVIWSRTFSSEEPVKQESQPINDENALSRGANLVIEKYRWLQIGKFGNGFINFQAQPILCRPEGHFILKCYWQKQYKPEHKSISFDKVSNKVESKEKPKWGLIERIVKAIKHPHPLPQLPGEVINVKKIENAPEAYLDFLSEEHTTILIRSPVASGKTKTLREILDSLAKSEANLPCLTGFHIENEGNLAIRDWNVIIVQVESTYRFNFHGGRSHIVILDESAVHVVAMDAFANKSTLVFLRQYQNENIQVFDNRYQPRKSETIKIFYNSNKGSEAIRKGLEMLKEGKRVVFLMTSCKKAQAIANQASKLQKPNGSFILSRVYFSQMDGNNAKMTLLILILPGVALIAKTHSEIFKEPNRDLIRAELSALRPEDSPTAIKGCSVETYIEVEYQRRLSAKYFSEILCSLIASTEASLELITVEDTKLAKASRTEVSHTIKKIEEKIKSSDAELIVNAPDINPNKAEMLKLNPERSFIDNITLQHYYLWRTYASGDIGDFVKRYNNPEPLQHFRRLAYFRKQGSNAINSIENPEVKKEMQWEDSHKSMDPSLVDLHKFYSVKQWKAIHILVQSIGLSDIDDTNILSGDDVAKGTPDLKATIKLINAIVENWCGYTVKNNESSFETIERIMTIKSNDPNYQPKNPVLLPYKPESVDETQELFDSKPITIDIVSDEICKESSCNNIAETQNQSNISKQSSSITETKIEIPESLSSLSSEFLIKNESDINILIFYLHEKFDMSQERLEKWKNNILFEMQDNYNYWKKEHESMGEVTFLEYKRNFEAKMKVPTTPYKKELKTRSLALIEYAPWLPSRIEAFGQVVSSDTDKSKEPGKWKPIWKVPSKEVATIFDSATRTRISETEAGELDDMTFGGEGPPTWPPESYRRKRTYVLELGTRGRKTIVAPNAG</sequence>
<name>A0A397URM7_9GLOM</name>